<dbReference type="AlphaFoldDB" id="A0A418QVB6"/>
<evidence type="ECO:0000313" key="1">
    <source>
        <dbReference type="EMBL" id="RIY09103.1"/>
    </source>
</evidence>
<name>A0A418QVB6_9BACT</name>
<evidence type="ECO:0000313" key="2">
    <source>
        <dbReference type="Proteomes" id="UP000284250"/>
    </source>
</evidence>
<comment type="caution">
    <text evidence="1">The sequence shown here is derived from an EMBL/GenBank/DDBJ whole genome shotgun (WGS) entry which is preliminary data.</text>
</comment>
<accession>A0A418QVB6</accession>
<dbReference type="Proteomes" id="UP000284250">
    <property type="component" value="Unassembled WGS sequence"/>
</dbReference>
<gene>
    <name evidence="1" type="ORF">D0T11_13095</name>
</gene>
<protein>
    <submittedName>
        <fullName evidence="1">Uncharacterized protein</fullName>
    </submittedName>
</protein>
<sequence length="170" mass="19064">MGFTALPRPVTQPDPAASAASAAFDKARAGLWTSLQKHLQTVYAAETDFRAATRFTETFPFPTSAATPQQLLDYQHQRAVLRDLFVDETSQLDTLVKAIRTKGYAEADKKLLLLMILGYLDLAETVFSLLNTHRPSQPEPDEELDEARSRFERVRNFVRLNIRGVAGLKI</sequence>
<proteinExistence type="predicted"/>
<organism evidence="1 2">
    <name type="scientific">Hymenobacter rubripertinctus</name>
    <dbReference type="NCBI Taxonomy" id="2029981"/>
    <lineage>
        <taxon>Bacteria</taxon>
        <taxon>Pseudomonadati</taxon>
        <taxon>Bacteroidota</taxon>
        <taxon>Cytophagia</taxon>
        <taxon>Cytophagales</taxon>
        <taxon>Hymenobacteraceae</taxon>
        <taxon>Hymenobacter</taxon>
    </lineage>
</organism>
<keyword evidence="2" id="KW-1185">Reference proteome</keyword>
<reference evidence="1 2" key="1">
    <citation type="submission" date="2019-01" db="EMBL/GenBank/DDBJ databases">
        <title>Hymenobacter humicola sp. nov., isolated from soils in Antarctica.</title>
        <authorList>
            <person name="Sedlacek I."/>
            <person name="Holochova P."/>
            <person name="Kralova S."/>
            <person name="Pantucek R."/>
            <person name="Stankova E."/>
            <person name="Vrbovska V."/>
            <person name="Kristofova L."/>
            <person name="Svec P."/>
            <person name="Busse H.-J."/>
        </authorList>
    </citation>
    <scope>NUCLEOTIDE SEQUENCE [LARGE SCALE GENOMIC DNA]</scope>
    <source>
        <strain evidence="1 2">CCM 8852</strain>
    </source>
</reference>
<dbReference type="EMBL" id="QYCN01000018">
    <property type="protein sequence ID" value="RIY09103.1"/>
    <property type="molecule type" value="Genomic_DNA"/>
</dbReference>